<dbReference type="InterPro" id="IPR003140">
    <property type="entry name" value="PLipase/COase/thioEstase"/>
</dbReference>
<evidence type="ECO:0000256" key="2">
    <source>
        <dbReference type="ARBA" id="ARBA00022801"/>
    </source>
</evidence>
<evidence type="ECO:0000256" key="1">
    <source>
        <dbReference type="ARBA" id="ARBA00006499"/>
    </source>
</evidence>
<evidence type="ECO:0000313" key="3">
    <source>
        <dbReference type="EMBL" id="ALB21314.1"/>
    </source>
</evidence>
<dbReference type="InterPro" id="IPR029058">
    <property type="entry name" value="AB_hydrolase_fold"/>
</dbReference>
<name>A0A1L6TFY6_PISSA</name>
<gene>
    <name evidence="3" type="ORF">KU39_128</name>
</gene>
<dbReference type="EC" id="3.1.1.1" evidence="3"/>
<dbReference type="RefSeq" id="WP_017376167.1">
    <property type="nucleotide sequence ID" value="NZ_CP012508.1"/>
</dbReference>
<dbReference type="EMBL" id="CP012508">
    <property type="protein sequence ID" value="ALB21314.1"/>
    <property type="molecule type" value="Genomic_DNA"/>
</dbReference>
<protein>
    <submittedName>
        <fullName evidence="3">Carboxylesterase</fullName>
        <ecNumber evidence="3">3.1.1.1</ecNumber>
    </submittedName>
</protein>
<dbReference type="Pfam" id="PF02230">
    <property type="entry name" value="Abhydrolase_2"/>
    <property type="match status" value="1"/>
</dbReference>
<organism evidence="3 4">
    <name type="scientific">Piscirickettsia salmonis</name>
    <dbReference type="NCBI Taxonomy" id="1238"/>
    <lineage>
        <taxon>Bacteria</taxon>
        <taxon>Pseudomonadati</taxon>
        <taxon>Pseudomonadota</taxon>
        <taxon>Gammaproteobacteria</taxon>
        <taxon>Thiotrichales</taxon>
        <taxon>Piscirickettsiaceae</taxon>
        <taxon>Piscirickettsia</taxon>
    </lineage>
</organism>
<evidence type="ECO:0000313" key="4">
    <source>
        <dbReference type="Proteomes" id="UP000029558"/>
    </source>
</evidence>
<comment type="similarity">
    <text evidence="1">Belongs to the AB hydrolase superfamily. AB hydrolase 2 family.</text>
</comment>
<proteinExistence type="inferred from homology"/>
<reference evidence="3 4" key="1">
    <citation type="journal article" date="2014" name="Genome Announc.">
        <title>Comparative Genome Analysis of Two Isolates of the Fish Pathogen Piscirickettsia salmonis from Different Hosts Reveals Major Differences in Virulence-Associated Secretion Systems.</title>
        <authorList>
            <person name="Bohle H."/>
            <person name="Henriquez P."/>
            <person name="Grothusen H."/>
            <person name="Navas E."/>
            <person name="Sandoval A."/>
            <person name="Bustamante F."/>
            <person name="Bustos P."/>
            <person name="Mancilla M."/>
        </authorList>
    </citation>
    <scope>NUCLEOTIDE SEQUENCE [LARGE SCALE GENOMIC DNA]</scope>
    <source>
        <strain evidence="4">B1-32597</strain>
    </source>
</reference>
<dbReference type="InterPro" id="IPR050565">
    <property type="entry name" value="LYPA1-2/EST-like"/>
</dbReference>
<dbReference type="Proteomes" id="UP000029558">
    <property type="component" value="Chromosome"/>
</dbReference>
<dbReference type="GO" id="GO:0106435">
    <property type="term" value="F:carboxylesterase activity"/>
    <property type="evidence" value="ECO:0007669"/>
    <property type="project" value="UniProtKB-EC"/>
</dbReference>
<dbReference type="Gene3D" id="3.40.50.1820">
    <property type="entry name" value="alpha/beta hydrolase"/>
    <property type="match status" value="1"/>
</dbReference>
<dbReference type="PANTHER" id="PTHR10655">
    <property type="entry name" value="LYSOPHOSPHOLIPASE-RELATED"/>
    <property type="match status" value="1"/>
</dbReference>
<dbReference type="PANTHER" id="PTHR10655:SF17">
    <property type="entry name" value="LYSOPHOSPHOLIPASE-LIKE PROTEIN 1"/>
    <property type="match status" value="1"/>
</dbReference>
<keyword evidence="2 3" id="KW-0378">Hydrolase</keyword>
<accession>A0A1L6TFY6</accession>
<dbReference type="SUPFAM" id="SSF53474">
    <property type="entry name" value="alpha/beta-Hydrolases"/>
    <property type="match status" value="1"/>
</dbReference>
<dbReference type="AlphaFoldDB" id="A0A1L6TFY6"/>
<sequence length="219" mass="24212">MLETVELLIGDKADASVIWLHGLGADGHDFAPIVPELGLGKAANVRFIFPHAPQRPITLNGGMVMRGWYDIVSLGFDRSEDAAGIKESYQQLLELINKEKERGIRSDRIILAGFSQGGAIALYTATRLKEKVAGVIALSTYLPLAGDLSKEKHSSNVDTPILMVHGTEDPIVPYLLGEESQRVLEREGFTVDWHHYSMQHSVCPEEIRLIGSWLQQRLG</sequence>